<evidence type="ECO:0000313" key="3">
    <source>
        <dbReference type="Proteomes" id="UP000180215"/>
    </source>
</evidence>
<name>A0A1S1P7F2_METEX</name>
<gene>
    <name evidence="2" type="ORF">BK022_08515</name>
</gene>
<accession>A0A1S1P7F2</accession>
<evidence type="ECO:0000256" key="1">
    <source>
        <dbReference type="SAM" id="MobiDB-lite"/>
    </source>
</evidence>
<reference evidence="2 3" key="1">
    <citation type="submission" date="2016-10" db="EMBL/GenBank/DDBJ databases">
        <title>Draft genome sequence of Methylobacterium extorquens CP3, a seed endophyte of Crotalaria pumila with plant growth-promoting and metal tolerance properties.</title>
        <authorList>
            <person name="Sanchez-Lopez A.S."/>
            <person name="Van Hamme J.D."/>
            <person name="Thijs S."/>
            <person name="Mcammond B.M."/>
            <person name="Stevens V."/>
            <person name="Gonzalez-Chavez M.D.C."/>
            <person name="Vangronsveld J."/>
        </authorList>
    </citation>
    <scope>NUCLEOTIDE SEQUENCE [LARGE SCALE GENOMIC DNA]</scope>
    <source>
        <strain evidence="2 3">CP3</strain>
    </source>
</reference>
<comment type="caution">
    <text evidence="2">The sequence shown here is derived from an EMBL/GenBank/DDBJ whole genome shotgun (WGS) entry which is preliminary data.</text>
</comment>
<evidence type="ECO:0000313" key="2">
    <source>
        <dbReference type="EMBL" id="OHV16995.1"/>
    </source>
</evidence>
<organism evidence="2 3">
    <name type="scientific">Methylorubrum extorquens</name>
    <name type="common">Methylobacterium dichloromethanicum</name>
    <name type="synonym">Methylobacterium extorquens</name>
    <dbReference type="NCBI Taxonomy" id="408"/>
    <lineage>
        <taxon>Bacteria</taxon>
        <taxon>Pseudomonadati</taxon>
        <taxon>Pseudomonadota</taxon>
        <taxon>Alphaproteobacteria</taxon>
        <taxon>Hyphomicrobiales</taxon>
        <taxon>Methylobacteriaceae</taxon>
        <taxon>Methylorubrum</taxon>
    </lineage>
</organism>
<feature type="region of interest" description="Disordered" evidence="1">
    <location>
        <begin position="118"/>
        <end position="141"/>
    </location>
</feature>
<feature type="compositionally biased region" description="Low complexity" evidence="1">
    <location>
        <begin position="119"/>
        <end position="129"/>
    </location>
</feature>
<protein>
    <submittedName>
        <fullName evidence="2">Uncharacterized protein</fullName>
    </submittedName>
</protein>
<sequence>MSKKPNATAAAVRAALYDPTPFTGRRDGEELCTPSERAAGGELKGYSVLEDLRAVVTPLLHLNLNGRCHRAIERAFADPSIRRLERLERLLDAEANRTDLAPGAGALSERLATRSSTIALSSAAAQRRPSSPPERSRRPRS</sequence>
<dbReference type="EMBL" id="MNAO01000071">
    <property type="protein sequence ID" value="OHV16995.1"/>
    <property type="molecule type" value="Genomic_DNA"/>
</dbReference>
<dbReference type="AlphaFoldDB" id="A0A1S1P7F2"/>
<dbReference type="Proteomes" id="UP000180215">
    <property type="component" value="Unassembled WGS sequence"/>
</dbReference>
<proteinExistence type="predicted"/>